<dbReference type="PANTHER" id="PTHR35391:SF5">
    <property type="entry name" value="DUF6590 DOMAIN-CONTAINING PROTEIN"/>
    <property type="match status" value="1"/>
</dbReference>
<feature type="region of interest" description="Disordered" evidence="1">
    <location>
        <begin position="76"/>
        <end position="118"/>
    </location>
</feature>
<evidence type="ECO:0000256" key="1">
    <source>
        <dbReference type="SAM" id="MobiDB-lite"/>
    </source>
</evidence>
<evidence type="ECO:0000259" key="2">
    <source>
        <dbReference type="Pfam" id="PF20233"/>
    </source>
</evidence>
<dbReference type="Pfam" id="PF20233">
    <property type="entry name" value="DUF6590"/>
    <property type="match status" value="1"/>
</dbReference>
<comment type="caution">
    <text evidence="3">The sequence shown here is derived from an EMBL/GenBank/DDBJ whole genome shotgun (WGS) entry which is preliminary data.</text>
</comment>
<dbReference type="EMBL" id="JBFCZG010000003">
    <property type="protein sequence ID" value="KAL3424947.1"/>
    <property type="molecule type" value="Genomic_DNA"/>
</dbReference>
<sequence length="296" mass="33469">MSSAYPGEWSAWSWDDKYQRNICWRTDTYGNVEYAYDPPFEEQTEDYTTTGDYTTAEGGVDELSNSFAQTTISTYDYQNSPQTGSEPRTTPSYSFPSGSGVDSTSRRITTRNPDTITDELDPEFKVQNSKHFRFGKILKVLWSEPMGSAGTLVTDVKRIRRSKYGEPILTYGGRATNKSGVHASDHALIYSSSKAPRLQRGEVLEKRPIRVKTKSDNHKLDPNSRLNYAKLYTVEHNVKVVFIGAVMDEYHQLVRDDYNRTHNILSSYSLPTRNIDQDTSYAGGAASNLEIDSTEQ</sequence>
<name>A0ABR4PNK9_9HELO</name>
<dbReference type="PANTHER" id="PTHR35391">
    <property type="entry name" value="C2H2-TYPE DOMAIN-CONTAINING PROTEIN-RELATED"/>
    <property type="match status" value="1"/>
</dbReference>
<evidence type="ECO:0000313" key="4">
    <source>
        <dbReference type="Proteomes" id="UP001629113"/>
    </source>
</evidence>
<feature type="compositionally biased region" description="Polar residues" evidence="1">
    <location>
        <begin position="76"/>
        <end position="115"/>
    </location>
</feature>
<keyword evidence="4" id="KW-1185">Reference proteome</keyword>
<dbReference type="Proteomes" id="UP001629113">
    <property type="component" value="Unassembled WGS sequence"/>
</dbReference>
<protein>
    <recommendedName>
        <fullName evidence="2">DUF6590 domain-containing protein</fullName>
    </recommendedName>
</protein>
<accession>A0ABR4PNK9</accession>
<gene>
    <name evidence="3" type="ORF">PVAG01_04228</name>
</gene>
<proteinExistence type="predicted"/>
<feature type="domain" description="DUF6590" evidence="2">
    <location>
        <begin position="162"/>
        <end position="254"/>
    </location>
</feature>
<organism evidence="3 4">
    <name type="scientific">Phlyctema vagabunda</name>
    <dbReference type="NCBI Taxonomy" id="108571"/>
    <lineage>
        <taxon>Eukaryota</taxon>
        <taxon>Fungi</taxon>
        <taxon>Dikarya</taxon>
        <taxon>Ascomycota</taxon>
        <taxon>Pezizomycotina</taxon>
        <taxon>Leotiomycetes</taxon>
        <taxon>Helotiales</taxon>
        <taxon>Dermateaceae</taxon>
        <taxon>Phlyctema</taxon>
    </lineage>
</organism>
<reference evidence="3 4" key="1">
    <citation type="submission" date="2024-06" db="EMBL/GenBank/DDBJ databases">
        <title>Complete genome of Phlyctema vagabunda strain 19-DSS-EL-015.</title>
        <authorList>
            <person name="Fiorenzani C."/>
        </authorList>
    </citation>
    <scope>NUCLEOTIDE SEQUENCE [LARGE SCALE GENOMIC DNA]</scope>
    <source>
        <strain evidence="3 4">19-DSS-EL-015</strain>
    </source>
</reference>
<dbReference type="InterPro" id="IPR046497">
    <property type="entry name" value="DUF6590"/>
</dbReference>
<evidence type="ECO:0000313" key="3">
    <source>
        <dbReference type="EMBL" id="KAL3424947.1"/>
    </source>
</evidence>